<feature type="region of interest" description="Disordered" evidence="1">
    <location>
        <begin position="80"/>
        <end position="100"/>
    </location>
</feature>
<dbReference type="RefSeq" id="WP_147704989.1">
    <property type="nucleotide sequence ID" value="NZ_VDUY01000005.1"/>
</dbReference>
<gene>
    <name evidence="2" type="ORF">FHP08_13445</name>
</gene>
<organism evidence="2 3">
    <name type="scientific">Zeimonas arvi</name>
    <dbReference type="NCBI Taxonomy" id="2498847"/>
    <lineage>
        <taxon>Bacteria</taxon>
        <taxon>Pseudomonadati</taxon>
        <taxon>Pseudomonadota</taxon>
        <taxon>Betaproteobacteria</taxon>
        <taxon>Burkholderiales</taxon>
        <taxon>Burkholderiaceae</taxon>
        <taxon>Zeimonas</taxon>
    </lineage>
</organism>
<protein>
    <submittedName>
        <fullName evidence="2">Uncharacterized protein</fullName>
    </submittedName>
</protein>
<feature type="compositionally biased region" description="Basic and acidic residues" evidence="1">
    <location>
        <begin position="91"/>
        <end position="100"/>
    </location>
</feature>
<dbReference type="Proteomes" id="UP000321548">
    <property type="component" value="Unassembled WGS sequence"/>
</dbReference>
<sequence>MAQNIPTTPAGFDETRIIKRPDGIWWQSRDGGREYGPFDTLMEAVADMQAAEDAEGAEVEDALDAAERVHEAEDVLGIPDWVDPETGQLADDERTRFEDH</sequence>
<accession>A0A5C8NUG6</accession>
<evidence type="ECO:0000313" key="3">
    <source>
        <dbReference type="Proteomes" id="UP000321548"/>
    </source>
</evidence>
<dbReference type="OrthoDB" id="8911932at2"/>
<evidence type="ECO:0000256" key="1">
    <source>
        <dbReference type="SAM" id="MobiDB-lite"/>
    </source>
</evidence>
<comment type="caution">
    <text evidence="2">The sequence shown here is derived from an EMBL/GenBank/DDBJ whole genome shotgun (WGS) entry which is preliminary data.</text>
</comment>
<keyword evidence="3" id="KW-1185">Reference proteome</keyword>
<name>A0A5C8NUG6_9BURK</name>
<proteinExistence type="predicted"/>
<dbReference type="AlphaFoldDB" id="A0A5C8NUG6"/>
<evidence type="ECO:0000313" key="2">
    <source>
        <dbReference type="EMBL" id="TXL64740.1"/>
    </source>
</evidence>
<dbReference type="EMBL" id="VDUY01000005">
    <property type="protein sequence ID" value="TXL64740.1"/>
    <property type="molecule type" value="Genomic_DNA"/>
</dbReference>
<reference evidence="2 3" key="1">
    <citation type="submission" date="2019-06" db="EMBL/GenBank/DDBJ databases">
        <title>Quisquiliibacterium sp. nov., isolated from a maize field.</title>
        <authorList>
            <person name="Lin S.-Y."/>
            <person name="Tsai C.-F."/>
            <person name="Young C.-C."/>
        </authorList>
    </citation>
    <scope>NUCLEOTIDE SEQUENCE [LARGE SCALE GENOMIC DNA]</scope>
    <source>
        <strain evidence="2 3">CC-CFT501</strain>
    </source>
</reference>